<dbReference type="InterPro" id="IPR002347">
    <property type="entry name" value="SDR_fam"/>
</dbReference>
<dbReference type="PRINTS" id="PR00080">
    <property type="entry name" value="SDRFAMILY"/>
</dbReference>
<accession>B0GAG9</accession>
<reference evidence="3 4" key="1">
    <citation type="submission" date="2007-10" db="EMBL/GenBank/DDBJ databases">
        <title>Draft genome sequence of Dorea formicigenerans(ATCC 27755).</title>
        <authorList>
            <person name="Sudarsanam P."/>
            <person name="Ley R."/>
            <person name="Guruge J."/>
            <person name="Turnbaugh P.J."/>
            <person name="Mahowald M."/>
            <person name="Liep D."/>
            <person name="Gordon J."/>
        </authorList>
    </citation>
    <scope>NUCLEOTIDE SEQUENCE [LARGE SCALE GENOMIC DNA]</scope>
    <source>
        <strain evidence="3 4">ATCC 27755</strain>
    </source>
</reference>
<dbReference type="InterPro" id="IPR036291">
    <property type="entry name" value="NAD(P)-bd_dom_sf"/>
</dbReference>
<evidence type="ECO:0000256" key="1">
    <source>
        <dbReference type="ARBA" id="ARBA00006484"/>
    </source>
</evidence>
<dbReference type="PANTHER" id="PTHR42879:SF2">
    <property type="entry name" value="3-OXOACYL-[ACYL-CARRIER-PROTEIN] REDUCTASE FABG"/>
    <property type="match status" value="1"/>
</dbReference>
<comment type="similarity">
    <text evidence="1">Belongs to the short-chain dehydrogenases/reductases (SDR) family.</text>
</comment>
<protein>
    <submittedName>
        <fullName evidence="3">Oxidoreductase, short chain dehydrogenase/reductase family protein</fullName>
    </submittedName>
</protein>
<gene>
    <name evidence="3" type="ORF">DORFOR_03285</name>
</gene>
<dbReference type="PROSITE" id="PS00061">
    <property type="entry name" value="ADH_SHORT"/>
    <property type="match status" value="1"/>
</dbReference>
<organism evidence="3 4">
    <name type="scientific">Dorea formicigenerans ATCC 27755</name>
    <dbReference type="NCBI Taxonomy" id="411461"/>
    <lineage>
        <taxon>Bacteria</taxon>
        <taxon>Bacillati</taxon>
        <taxon>Bacillota</taxon>
        <taxon>Clostridia</taxon>
        <taxon>Lachnospirales</taxon>
        <taxon>Lachnospiraceae</taxon>
        <taxon>Dorea</taxon>
    </lineage>
</organism>
<dbReference type="InterPro" id="IPR050259">
    <property type="entry name" value="SDR"/>
</dbReference>
<keyword evidence="2" id="KW-0753">Steroid metabolism</keyword>
<dbReference type="Pfam" id="PF13561">
    <property type="entry name" value="adh_short_C2"/>
    <property type="match status" value="1"/>
</dbReference>
<evidence type="ECO:0000313" key="3">
    <source>
        <dbReference type="EMBL" id="EDR45501.1"/>
    </source>
</evidence>
<dbReference type="eggNOG" id="COG1028">
    <property type="taxonomic scope" value="Bacteria"/>
</dbReference>
<name>B0GAG9_9FIRM</name>
<dbReference type="GO" id="GO:0032787">
    <property type="term" value="P:monocarboxylic acid metabolic process"/>
    <property type="evidence" value="ECO:0007669"/>
    <property type="project" value="UniProtKB-ARBA"/>
</dbReference>
<dbReference type="InterPro" id="IPR020904">
    <property type="entry name" value="Sc_DH/Rdtase_CS"/>
</dbReference>
<dbReference type="STRING" id="411461.DORFOR_03285"/>
<evidence type="ECO:0000256" key="2">
    <source>
        <dbReference type="ARBA" id="ARBA00023221"/>
    </source>
</evidence>
<dbReference type="PRINTS" id="PR00081">
    <property type="entry name" value="GDHRDH"/>
</dbReference>
<sequence>MVRYTRKGLLKGEENMGFLTGKTAIITGAGRAVLSDGRCGSIGYGIATAYAKEGANLVITGRNVQKLTDAKEELERLYGIKVLPVQADVSAGADNKAVVDNVVKQAIDTFGRIDVLINNAQASASGVTLADHTQEQFDLAMYSGLYAVFYYMQACYPYLKETKGSVINFASGAGLFGNYGQCAYAAAKEGIRGLTRVAATEWGPDGINVNIVCPLAWTAQLEKFEQAYPDAFKANVKMPPAGHYADAEKEIGRVCVQLASPDFKYMSGETLTLEGGMGQRP</sequence>
<dbReference type="GO" id="GO:0008202">
    <property type="term" value="P:steroid metabolic process"/>
    <property type="evidence" value="ECO:0007669"/>
    <property type="project" value="UniProtKB-KW"/>
</dbReference>
<dbReference type="CDD" id="cd05233">
    <property type="entry name" value="SDR_c"/>
    <property type="match status" value="1"/>
</dbReference>
<reference evidence="3 4" key="2">
    <citation type="submission" date="2007-10" db="EMBL/GenBank/DDBJ databases">
        <authorList>
            <person name="Fulton L."/>
            <person name="Clifton S."/>
            <person name="Fulton B."/>
            <person name="Xu J."/>
            <person name="Minx P."/>
            <person name="Pepin K.H."/>
            <person name="Johnson M."/>
            <person name="Thiruvilangam P."/>
            <person name="Bhonagiri V."/>
            <person name="Nash W.E."/>
            <person name="Wang C."/>
            <person name="Mardis E.R."/>
            <person name="Wilson R.K."/>
        </authorList>
    </citation>
    <scope>NUCLEOTIDE SEQUENCE [LARGE SCALE GENOMIC DNA]</scope>
    <source>
        <strain evidence="3 4">ATCC 27755</strain>
    </source>
</reference>
<dbReference type="AlphaFoldDB" id="B0GAG9"/>
<dbReference type="Gene3D" id="3.40.50.720">
    <property type="entry name" value="NAD(P)-binding Rossmann-like Domain"/>
    <property type="match status" value="1"/>
</dbReference>
<dbReference type="PaxDb" id="411461-DORFOR_03285"/>
<dbReference type="EMBL" id="AAXA02000016">
    <property type="protein sequence ID" value="EDR45501.1"/>
    <property type="molecule type" value="Genomic_DNA"/>
</dbReference>
<proteinExistence type="inferred from homology"/>
<evidence type="ECO:0000313" key="4">
    <source>
        <dbReference type="Proteomes" id="UP000005359"/>
    </source>
</evidence>
<dbReference type="Proteomes" id="UP000005359">
    <property type="component" value="Unassembled WGS sequence"/>
</dbReference>
<keyword evidence="2" id="KW-0443">Lipid metabolism</keyword>
<comment type="caution">
    <text evidence="3">The sequence shown here is derived from an EMBL/GenBank/DDBJ whole genome shotgun (WGS) entry which is preliminary data.</text>
</comment>
<dbReference type="SUPFAM" id="SSF51735">
    <property type="entry name" value="NAD(P)-binding Rossmann-fold domains"/>
    <property type="match status" value="1"/>
</dbReference>
<dbReference type="PANTHER" id="PTHR42879">
    <property type="entry name" value="3-OXOACYL-(ACYL-CARRIER-PROTEIN) REDUCTASE"/>
    <property type="match status" value="1"/>
</dbReference>